<dbReference type="GO" id="GO:0008270">
    <property type="term" value="F:zinc ion binding"/>
    <property type="evidence" value="ECO:0007669"/>
    <property type="project" value="UniProtKB-KW"/>
</dbReference>
<dbReference type="AlphaFoldDB" id="A0A392PN14"/>
<evidence type="ECO:0000313" key="4">
    <source>
        <dbReference type="EMBL" id="MCI13483.1"/>
    </source>
</evidence>
<feature type="region of interest" description="Disordered" evidence="2">
    <location>
        <begin position="202"/>
        <end position="225"/>
    </location>
</feature>
<feature type="compositionally biased region" description="Polar residues" evidence="2">
    <location>
        <begin position="125"/>
        <end position="135"/>
    </location>
</feature>
<dbReference type="EMBL" id="LXQA010088399">
    <property type="protein sequence ID" value="MCI13483.1"/>
    <property type="molecule type" value="Genomic_DNA"/>
</dbReference>
<accession>A0A392PN14</accession>
<dbReference type="InterPro" id="IPR005162">
    <property type="entry name" value="Retrotrans_gag_dom"/>
</dbReference>
<evidence type="ECO:0000256" key="1">
    <source>
        <dbReference type="PROSITE-ProRule" id="PRU00047"/>
    </source>
</evidence>
<dbReference type="Pfam" id="PF00098">
    <property type="entry name" value="zf-CCHC"/>
    <property type="match status" value="2"/>
</dbReference>
<dbReference type="PANTHER" id="PTHR23002">
    <property type="entry name" value="ZINC FINGER CCHC DOMAIN CONTAINING PROTEIN"/>
    <property type="match status" value="1"/>
</dbReference>
<name>A0A392PN14_9FABA</name>
<feature type="domain" description="CCHC-type" evidence="3">
    <location>
        <begin position="189"/>
        <end position="203"/>
    </location>
</feature>
<dbReference type="InterPro" id="IPR036875">
    <property type="entry name" value="Znf_CCHC_sf"/>
</dbReference>
<keyword evidence="1" id="KW-0863">Zinc-finger</keyword>
<keyword evidence="5" id="KW-1185">Reference proteome</keyword>
<feature type="compositionally biased region" description="Polar residues" evidence="2">
    <location>
        <begin position="143"/>
        <end position="160"/>
    </location>
</feature>
<organism evidence="4 5">
    <name type="scientific">Trifolium medium</name>
    <dbReference type="NCBI Taxonomy" id="97028"/>
    <lineage>
        <taxon>Eukaryota</taxon>
        <taxon>Viridiplantae</taxon>
        <taxon>Streptophyta</taxon>
        <taxon>Embryophyta</taxon>
        <taxon>Tracheophyta</taxon>
        <taxon>Spermatophyta</taxon>
        <taxon>Magnoliopsida</taxon>
        <taxon>eudicotyledons</taxon>
        <taxon>Gunneridae</taxon>
        <taxon>Pentapetalae</taxon>
        <taxon>rosids</taxon>
        <taxon>fabids</taxon>
        <taxon>Fabales</taxon>
        <taxon>Fabaceae</taxon>
        <taxon>Papilionoideae</taxon>
        <taxon>50 kb inversion clade</taxon>
        <taxon>NPAAA clade</taxon>
        <taxon>Hologalegina</taxon>
        <taxon>IRL clade</taxon>
        <taxon>Trifolieae</taxon>
        <taxon>Trifolium</taxon>
    </lineage>
</organism>
<evidence type="ECO:0000313" key="5">
    <source>
        <dbReference type="Proteomes" id="UP000265520"/>
    </source>
</evidence>
<reference evidence="4 5" key="1">
    <citation type="journal article" date="2018" name="Front. Plant Sci.">
        <title>Red Clover (Trifolium pratense) and Zigzag Clover (T. medium) - A Picture of Genomic Similarities and Differences.</title>
        <authorList>
            <person name="Dluhosova J."/>
            <person name="Istvanek J."/>
            <person name="Nedelnik J."/>
            <person name="Repkova J."/>
        </authorList>
    </citation>
    <scope>NUCLEOTIDE SEQUENCE [LARGE SCALE GENOMIC DNA]</scope>
    <source>
        <strain evidence="5">cv. 10/8</strain>
        <tissue evidence="4">Leaf</tissue>
    </source>
</reference>
<feature type="domain" description="CCHC-type" evidence="3">
    <location>
        <begin position="169"/>
        <end position="182"/>
    </location>
</feature>
<keyword evidence="1" id="KW-0479">Metal-binding</keyword>
<dbReference type="InterPro" id="IPR001878">
    <property type="entry name" value="Znf_CCHC"/>
</dbReference>
<dbReference type="Pfam" id="PF03732">
    <property type="entry name" value="Retrotrans_gag"/>
    <property type="match status" value="1"/>
</dbReference>
<comment type="caution">
    <text evidence="4">The sequence shown here is derived from an EMBL/GenBank/DDBJ whole genome shotgun (WGS) entry which is preliminary data.</text>
</comment>
<protein>
    <submittedName>
        <fullName evidence="4">Gag polyprotein</fullName>
    </submittedName>
</protein>
<dbReference type="InterPro" id="IPR051714">
    <property type="entry name" value="Znf_CCHC_NABP"/>
</dbReference>
<sequence length="225" mass="25949">MEGAYEEFTWENFKRKFLAKYFPETARERYGEEFLKLRQGGTSVEAYAKKFESLSRFFRFFRDGIDEVYMCRRFQDGLRYELQDAVVPLGIRRFQVLVEKFQEIEDMRNKRMNRQGNFSVGGPSRPSNQNQNRGRQGTAPYNRPQNSRGSNRSANQGTRGNQVREKLTCFKCGEEGHYANECGVQSLICHNCQKPGHYARDCRAPKAAPSANTTQGARPTAKGRV</sequence>
<dbReference type="PROSITE" id="PS50158">
    <property type="entry name" value="ZF_CCHC"/>
    <property type="match status" value="2"/>
</dbReference>
<dbReference type="Gene3D" id="4.10.60.10">
    <property type="entry name" value="Zinc finger, CCHC-type"/>
    <property type="match status" value="2"/>
</dbReference>
<proteinExistence type="predicted"/>
<dbReference type="Proteomes" id="UP000265520">
    <property type="component" value="Unassembled WGS sequence"/>
</dbReference>
<dbReference type="SMART" id="SM00343">
    <property type="entry name" value="ZnF_C2HC"/>
    <property type="match status" value="2"/>
</dbReference>
<evidence type="ECO:0000256" key="2">
    <source>
        <dbReference type="SAM" id="MobiDB-lite"/>
    </source>
</evidence>
<keyword evidence="1" id="KW-0862">Zinc</keyword>
<evidence type="ECO:0000259" key="3">
    <source>
        <dbReference type="PROSITE" id="PS50158"/>
    </source>
</evidence>
<feature type="region of interest" description="Disordered" evidence="2">
    <location>
        <begin position="113"/>
        <end position="160"/>
    </location>
</feature>
<dbReference type="GO" id="GO:0003676">
    <property type="term" value="F:nucleic acid binding"/>
    <property type="evidence" value="ECO:0007669"/>
    <property type="project" value="InterPro"/>
</dbReference>
<dbReference type="SUPFAM" id="SSF57756">
    <property type="entry name" value="Retrovirus zinc finger-like domains"/>
    <property type="match status" value="1"/>
</dbReference>
<feature type="non-terminal residue" evidence="4">
    <location>
        <position position="225"/>
    </location>
</feature>